<dbReference type="InterPro" id="IPR010903">
    <property type="entry name" value="DUF1517"/>
</dbReference>
<dbReference type="OrthoDB" id="542507at2759"/>
<accession>A0A250XDJ3</accession>
<proteinExistence type="predicted"/>
<name>A0A250XDJ3_9CHLO</name>
<evidence type="ECO:0000313" key="1">
    <source>
        <dbReference type="EMBL" id="GAX81157.1"/>
    </source>
</evidence>
<organism evidence="1 2">
    <name type="scientific">Chlamydomonas eustigma</name>
    <dbReference type="NCBI Taxonomy" id="1157962"/>
    <lineage>
        <taxon>Eukaryota</taxon>
        <taxon>Viridiplantae</taxon>
        <taxon>Chlorophyta</taxon>
        <taxon>core chlorophytes</taxon>
        <taxon>Chlorophyceae</taxon>
        <taxon>CS clade</taxon>
        <taxon>Chlamydomonadales</taxon>
        <taxon>Chlamydomonadaceae</taxon>
        <taxon>Chlamydomonas</taxon>
    </lineage>
</organism>
<protein>
    <submittedName>
        <fullName evidence="1">Uncharacterized protein</fullName>
    </submittedName>
</protein>
<dbReference type="PANTHER" id="PTHR33975:SF2">
    <property type="entry name" value="MYELIN-ASSOCIATED OLIGODENDROCYTE BASIC PROTEIN"/>
    <property type="match status" value="1"/>
</dbReference>
<dbReference type="InterPro" id="IPR053023">
    <property type="entry name" value="FLAP_modulator"/>
</dbReference>
<dbReference type="PANTHER" id="PTHR33975">
    <property type="entry name" value="MYELIN-ASSOCIATED OLIGODENDROCYTE BASIC PROTEIN"/>
    <property type="match status" value="1"/>
</dbReference>
<keyword evidence="2" id="KW-1185">Reference proteome</keyword>
<dbReference type="EMBL" id="BEGY01000061">
    <property type="protein sequence ID" value="GAX81157.1"/>
    <property type="molecule type" value="Genomic_DNA"/>
</dbReference>
<evidence type="ECO:0000313" key="2">
    <source>
        <dbReference type="Proteomes" id="UP000232323"/>
    </source>
</evidence>
<comment type="caution">
    <text evidence="1">The sequence shown here is derived from an EMBL/GenBank/DDBJ whole genome shotgun (WGS) entry which is preliminary data.</text>
</comment>
<dbReference type="Pfam" id="PF07466">
    <property type="entry name" value="DUF1517"/>
    <property type="match status" value="2"/>
</dbReference>
<reference evidence="1 2" key="1">
    <citation type="submission" date="2017-08" db="EMBL/GenBank/DDBJ databases">
        <title>Acidophilic green algal genome provides insights into adaptation to an acidic environment.</title>
        <authorList>
            <person name="Hirooka S."/>
            <person name="Hirose Y."/>
            <person name="Kanesaki Y."/>
            <person name="Higuchi S."/>
            <person name="Fujiwara T."/>
            <person name="Onuma R."/>
            <person name="Era A."/>
            <person name="Ohbayashi R."/>
            <person name="Uzuka A."/>
            <person name="Nozaki H."/>
            <person name="Yoshikawa H."/>
            <person name="Miyagishima S.Y."/>
        </authorList>
    </citation>
    <scope>NUCLEOTIDE SEQUENCE [LARGE SCALE GENOMIC DNA]</scope>
    <source>
        <strain evidence="1 2">NIES-2499</strain>
    </source>
</reference>
<gene>
    <name evidence="1" type="ORF">CEUSTIGMA_g8590.t1</name>
</gene>
<dbReference type="Proteomes" id="UP000232323">
    <property type="component" value="Unassembled WGS sequence"/>
</dbReference>
<sequence>MMLTRTSSSRLSRVVCKRVVKGMRLSPFLLQRLQVGHHLLGDMIAAPHVVFGVSLPLWAELGGLMLINILCVKVVMEGMRKLQDDSQPTTVVKLQIGLIHNHVALQRKLSSLADMIKIGQQGAWLVLEESILEIEKNKNDCEFAAMTQREVRSMKEAYKLFGRMDAKNLSEAKTEEILASSSSIDCVEAKCASAAGQNPKSVTMIPSISYPHHHPFEALQSFLGSPSDDLFADNGHLEDVFNGATASDQAHAADAPSSAPRGQFKIMMDLLTVGVDDVASERNEGLTGSMHMVDEEALVVTMVVVCKGVLLNLPESVGSWKDLHQTLQQLSSLSADRIMALELLWTPKEEGSSLTCQQMVMDYKELRSLRQNA</sequence>
<dbReference type="AlphaFoldDB" id="A0A250XDJ3"/>